<evidence type="ECO:0000256" key="3">
    <source>
        <dbReference type="ARBA" id="ARBA00023180"/>
    </source>
</evidence>
<feature type="region of interest" description="Disordered" evidence="4">
    <location>
        <begin position="369"/>
        <end position="391"/>
    </location>
</feature>
<name>A0A061R828_9CHLO</name>
<dbReference type="Pfam" id="PF04577">
    <property type="entry name" value="Glyco_transf_61"/>
    <property type="match status" value="1"/>
</dbReference>
<evidence type="ECO:0000259" key="6">
    <source>
        <dbReference type="Pfam" id="PF04577"/>
    </source>
</evidence>
<feature type="domain" description="Glycosyltransferase 61 catalytic" evidence="6">
    <location>
        <begin position="310"/>
        <end position="463"/>
    </location>
</feature>
<dbReference type="GO" id="GO:0016763">
    <property type="term" value="F:pentosyltransferase activity"/>
    <property type="evidence" value="ECO:0007669"/>
    <property type="project" value="UniProtKB-ARBA"/>
</dbReference>
<protein>
    <recommendedName>
        <fullName evidence="6">Glycosyltransferase 61 catalytic domain-containing protein</fullName>
    </recommendedName>
</protein>
<keyword evidence="5" id="KW-0472">Membrane</keyword>
<keyword evidence="2" id="KW-0808">Transferase</keyword>
<dbReference type="EMBL" id="GBEZ01019748">
    <property type="protein sequence ID" value="JAC66850.1"/>
    <property type="molecule type" value="Transcribed_RNA"/>
</dbReference>
<keyword evidence="3" id="KW-0325">Glycoprotein</keyword>
<dbReference type="AlphaFoldDB" id="A0A061R828"/>
<evidence type="ECO:0000256" key="2">
    <source>
        <dbReference type="ARBA" id="ARBA00022679"/>
    </source>
</evidence>
<dbReference type="PANTHER" id="PTHR20961:SF136">
    <property type="entry name" value="PROTEIN O-GLCNAC TRANSFERASE"/>
    <property type="match status" value="1"/>
</dbReference>
<proteinExistence type="predicted"/>
<evidence type="ECO:0000256" key="5">
    <source>
        <dbReference type="SAM" id="Phobius"/>
    </source>
</evidence>
<feature type="transmembrane region" description="Helical" evidence="5">
    <location>
        <begin position="42"/>
        <end position="63"/>
    </location>
</feature>
<reference evidence="7" key="1">
    <citation type="submission" date="2014-05" db="EMBL/GenBank/DDBJ databases">
        <title>The transcriptome of the halophilic microalga Tetraselmis sp. GSL018 isolated from the Great Salt Lake, Utah.</title>
        <authorList>
            <person name="Jinkerson R.E."/>
            <person name="D'Adamo S."/>
            <person name="Posewitz M.C."/>
        </authorList>
    </citation>
    <scope>NUCLEOTIDE SEQUENCE</scope>
    <source>
        <strain evidence="7">GSL018</strain>
    </source>
</reference>
<feature type="region of interest" description="Disordered" evidence="4">
    <location>
        <begin position="1"/>
        <end position="23"/>
    </location>
</feature>
<gene>
    <name evidence="7" type="ORF">TSPGSL018_12655</name>
</gene>
<dbReference type="InterPro" id="IPR007657">
    <property type="entry name" value="Glycosyltransferase_61"/>
</dbReference>
<evidence type="ECO:0000313" key="7">
    <source>
        <dbReference type="EMBL" id="JAC66850.1"/>
    </source>
</evidence>
<accession>A0A061R828</accession>
<dbReference type="PANTHER" id="PTHR20961">
    <property type="entry name" value="GLYCOSYLTRANSFERASE"/>
    <property type="match status" value="1"/>
</dbReference>
<evidence type="ECO:0000256" key="4">
    <source>
        <dbReference type="SAM" id="MobiDB-lite"/>
    </source>
</evidence>
<evidence type="ECO:0000256" key="1">
    <source>
        <dbReference type="ARBA" id="ARBA00022676"/>
    </source>
</evidence>
<sequence length="572" mass="64379">MLRKRRESTCCQSTGNAGAGETEPDVKLNKLKSTKRISSNMIFIPWAVITSFAACMALCFWEYQIVDFDVGVTETLNGSFTSGPRGVYPRGCVWRELHLVGSAHEPHGQEILSSTMYKHSVAVEFLHPNGSWSPESVPSRCTVAERLFKGKTMLLAGSPRSDVDCRGHYCTYKNLWYNSGNWYVLVDGPIAGGVFKMSKHIHVSSIHVRSTRGWLRGVRWAVVPGETLILDFPYIGHPTAIGHWPEMLSPLFSILRNRTVHFGSKLRRAPDQMVLLHLRREHLFEWPRGLLAASLGVLPDMPLPPIFMQQFMADPQTGNNTGHLEGTKPDTWICFSRAVFVKDHMSGGHRTFASEEDARLLRDSMYARHRLKPPSRADRGSRPPPPVPKTITYIRKDRDRRVVNEAELLATLGRFGTVQTMEFNSTTPLREQLRVMSRTGLLVSSHSSQLANAQFLPPGSAVLELIHRNWLTPVDQSFKVQTAAMGDIHHYAWRCQDKSCVRYIDEAFGRLYGNFSAQECGSSKGCMDRHTNVDIVVDCAAISELLEKKLPRLWSPERPSVEEMSEPWPAAG</sequence>
<keyword evidence="1" id="KW-0328">Glycosyltransferase</keyword>
<dbReference type="GO" id="GO:0005794">
    <property type="term" value="C:Golgi apparatus"/>
    <property type="evidence" value="ECO:0007669"/>
    <property type="project" value="UniProtKB-ARBA"/>
</dbReference>
<organism evidence="7">
    <name type="scientific">Tetraselmis sp. GSL018</name>
    <dbReference type="NCBI Taxonomy" id="582737"/>
    <lineage>
        <taxon>Eukaryota</taxon>
        <taxon>Viridiplantae</taxon>
        <taxon>Chlorophyta</taxon>
        <taxon>core chlorophytes</taxon>
        <taxon>Chlorodendrophyceae</taxon>
        <taxon>Chlorodendrales</taxon>
        <taxon>Chlorodendraceae</taxon>
        <taxon>Tetraselmis</taxon>
    </lineage>
</organism>
<dbReference type="InterPro" id="IPR049625">
    <property type="entry name" value="Glyco_transf_61_cat"/>
</dbReference>
<keyword evidence="5" id="KW-0812">Transmembrane</keyword>
<keyword evidence="5" id="KW-1133">Transmembrane helix</keyword>